<dbReference type="InterPro" id="IPR045474">
    <property type="entry name" value="GEVED"/>
</dbReference>
<organism evidence="3 4">
    <name type="scientific">Polaribacter filamentus</name>
    <dbReference type="NCBI Taxonomy" id="53483"/>
    <lineage>
        <taxon>Bacteria</taxon>
        <taxon>Pseudomonadati</taxon>
        <taxon>Bacteroidota</taxon>
        <taxon>Flavobacteriia</taxon>
        <taxon>Flavobacteriales</taxon>
        <taxon>Flavobacteriaceae</taxon>
    </lineage>
</organism>
<dbReference type="EMBL" id="MQUA01000013">
    <property type="protein sequence ID" value="PQB08064.1"/>
    <property type="molecule type" value="Genomic_DNA"/>
</dbReference>
<dbReference type="InterPro" id="IPR003961">
    <property type="entry name" value="FN3_dom"/>
</dbReference>
<dbReference type="InterPro" id="IPR026444">
    <property type="entry name" value="Secre_tail"/>
</dbReference>
<dbReference type="Pfam" id="PF18962">
    <property type="entry name" value="Por_Secre_tail"/>
    <property type="match status" value="1"/>
</dbReference>
<dbReference type="Pfam" id="PF20009">
    <property type="entry name" value="GEVED"/>
    <property type="match status" value="1"/>
</dbReference>
<evidence type="ECO:0000259" key="2">
    <source>
        <dbReference type="PROSITE" id="PS50853"/>
    </source>
</evidence>
<dbReference type="AlphaFoldDB" id="A0A2S7KZG6"/>
<dbReference type="NCBIfam" id="TIGR04183">
    <property type="entry name" value="Por_Secre_tail"/>
    <property type="match status" value="1"/>
</dbReference>
<evidence type="ECO:0000256" key="1">
    <source>
        <dbReference type="ARBA" id="ARBA00022729"/>
    </source>
</evidence>
<dbReference type="Gene3D" id="3.40.390.10">
    <property type="entry name" value="Collagenase (Catalytic Domain)"/>
    <property type="match status" value="1"/>
</dbReference>
<comment type="caution">
    <text evidence="3">The sequence shown here is derived from an EMBL/GenBank/DDBJ whole genome shotgun (WGS) entry which is preliminary data.</text>
</comment>
<dbReference type="InterPro" id="IPR013783">
    <property type="entry name" value="Ig-like_fold"/>
</dbReference>
<name>A0A2S7KZG6_9FLAO</name>
<dbReference type="OrthoDB" id="9792152at2"/>
<dbReference type="Proteomes" id="UP000239522">
    <property type="component" value="Unassembled WGS sequence"/>
</dbReference>
<dbReference type="PROSITE" id="PS50853">
    <property type="entry name" value="FN3"/>
    <property type="match status" value="1"/>
</dbReference>
<sequence length="1104" mass="119950">MRCKFPLLFLVTLIFLNVDALYSQKIWTKVQKSTYVVQKKEIYQKKNFPSSYEIVSLNLNAFSANLKSSTFNLKEIMTLPNSDGTFSTFSVKETSNFEAKLQAKFPNIKSYSAQGIDDPTAVAKISIGTDGFHAVIFSGKQETTYIDPYSKDKKDYIIYQRSSLRKAGADFKCQMEETVKQEFAIKDFEKNANDGKLRTYRLALACSAEYAQFHLGTSQQNIPDTATDQVKKAAVLSAMNTSITRINGIFEKDLSVKLILVADNDKLIFLDADTDGITDGSPSTMINEVQTICDNVVGNANYDVGHVFSIGGDGLARLGVVCSPGQKARGVTGRSQPVGDPYDIDFVVHELGHQFGATHTFNNSCSGNRTNSSAVEPGSGSTIMSYAGICSPNVQAGNANGNSDAYFHAVSIAQMWNVIQSSATCGLVTNTNNKAPVAKAGLDYSIPKSTPFKLKGTATDEDGLPSLTYNWEQLDKEIATMPPVSSNVVGPMFRSLSSKTTSERYMPALATVVAGNTSSTWEVVPSVARELNFSFFVRDNNAGGGGSARDDLKVTITDAAAFTVTSQNTIETLNSGQTIAVNWNKGTTDIAPIECENVNIKLSIDGGITFPIIVKTNTPNDGTENIIVPDNATTNARIMVEAADNIFYNVNASKFTIVSTTPTFLISDKTGEKPVCNTDGQSVSYILDFDFINGFTETATLSATGQPTGSSIAFSSETINADGTVTFTISNLEGKETKNYDINVIGTSATVTQSINLVLKLRGSVFNTLGLTSPTNGAKATSINETLTWVQDINASFYDVEIASDSNFSNIVSSATVAENSFKVTNLSGETQYFWRVKPKNDCGEGSFSTVFSFTTESPSYCTSAFTDEAGGTEHITNVTFGGVNNDSNNDTTDGYQDFTAINANVLRGQTEQISVTFDTGGYQDHCFVFIDWNKDFVFDSVTERYDLGSITDDVGTATFNITVPVDAQFGKTTMRVLIEYDDPDDDYGLGACDTDHLTEWGETEDYTVIVDNTASIDDASFSNFNLFPNPSNGAFTLNFNMENAENVKLQLFDVRGRLVEEKNYENTSSYFTRKVVFDKASSGLYLLTVSNGTKQTTRKLVIK</sequence>
<protein>
    <recommendedName>
        <fullName evidence="2">Fibronectin type-III domain-containing protein</fullName>
    </recommendedName>
</protein>
<dbReference type="SUPFAM" id="SSF55486">
    <property type="entry name" value="Metalloproteases ('zincins'), catalytic domain"/>
    <property type="match status" value="1"/>
</dbReference>
<dbReference type="SUPFAM" id="SSF49265">
    <property type="entry name" value="Fibronectin type III"/>
    <property type="match status" value="1"/>
</dbReference>
<dbReference type="Gene3D" id="2.60.40.10">
    <property type="entry name" value="Immunoglobulins"/>
    <property type="match status" value="2"/>
</dbReference>
<evidence type="ECO:0000313" key="4">
    <source>
        <dbReference type="Proteomes" id="UP000239522"/>
    </source>
</evidence>
<dbReference type="RefSeq" id="WP_104810269.1">
    <property type="nucleotide sequence ID" value="NZ_MQUA01000013.1"/>
</dbReference>
<dbReference type="Pfam" id="PF13583">
    <property type="entry name" value="Reprolysin_4"/>
    <property type="match status" value="1"/>
</dbReference>
<dbReference type="InterPro" id="IPR036116">
    <property type="entry name" value="FN3_sf"/>
</dbReference>
<dbReference type="CDD" id="cd00063">
    <property type="entry name" value="FN3"/>
    <property type="match status" value="1"/>
</dbReference>
<dbReference type="GO" id="GO:0008237">
    <property type="term" value="F:metallopeptidase activity"/>
    <property type="evidence" value="ECO:0007669"/>
    <property type="project" value="InterPro"/>
</dbReference>
<proteinExistence type="predicted"/>
<evidence type="ECO:0000313" key="3">
    <source>
        <dbReference type="EMBL" id="PQB08064.1"/>
    </source>
</evidence>
<accession>A0A2S7KZG6</accession>
<keyword evidence="4" id="KW-1185">Reference proteome</keyword>
<gene>
    <name evidence="3" type="ORF">BST83_13600</name>
</gene>
<keyword evidence="1" id="KW-0732">Signal</keyword>
<reference evidence="3 4" key="1">
    <citation type="submission" date="2016-11" db="EMBL/GenBank/DDBJ databases">
        <title>Trade-off between light-utilization and light-protection in marine flavobacteria.</title>
        <authorList>
            <person name="Kumagai Y."/>
        </authorList>
    </citation>
    <scope>NUCLEOTIDE SEQUENCE [LARGE SCALE GENOMIC DNA]</scope>
    <source>
        <strain evidence="3 4">ATCC 700397</strain>
    </source>
</reference>
<feature type="domain" description="Fibronectin type-III" evidence="2">
    <location>
        <begin position="770"/>
        <end position="859"/>
    </location>
</feature>
<dbReference type="InterPro" id="IPR024079">
    <property type="entry name" value="MetalloPept_cat_dom_sf"/>
</dbReference>